<organism evidence="11 12">
    <name type="scientific">Knufia fluminis</name>
    <dbReference type="NCBI Taxonomy" id="191047"/>
    <lineage>
        <taxon>Eukaryota</taxon>
        <taxon>Fungi</taxon>
        <taxon>Dikarya</taxon>
        <taxon>Ascomycota</taxon>
        <taxon>Pezizomycotina</taxon>
        <taxon>Eurotiomycetes</taxon>
        <taxon>Chaetothyriomycetidae</taxon>
        <taxon>Chaetothyriales</taxon>
        <taxon>Trichomeriaceae</taxon>
        <taxon>Knufia</taxon>
    </lineage>
</organism>
<dbReference type="PRINTS" id="PR00463">
    <property type="entry name" value="EP450I"/>
</dbReference>
<keyword evidence="10" id="KW-0472">Membrane</keyword>
<evidence type="ECO:0000313" key="11">
    <source>
        <dbReference type="EMBL" id="KAK5958882.1"/>
    </source>
</evidence>
<reference evidence="11 12" key="1">
    <citation type="submission" date="2022-12" db="EMBL/GenBank/DDBJ databases">
        <title>Genomic features and morphological characterization of a novel Knufia sp. strain isolated from spacecraft assembly facility.</title>
        <authorList>
            <person name="Teixeira M."/>
            <person name="Chander A.M."/>
            <person name="Stajich J.E."/>
            <person name="Venkateswaran K."/>
        </authorList>
    </citation>
    <scope>NUCLEOTIDE SEQUENCE [LARGE SCALE GENOMIC DNA]</scope>
    <source>
        <strain evidence="11 12">FJI-L2-BK-P2</strain>
    </source>
</reference>
<keyword evidence="5 9" id="KW-0560">Oxidoreductase</keyword>
<dbReference type="InterPro" id="IPR001128">
    <property type="entry name" value="Cyt_P450"/>
</dbReference>
<dbReference type="Gene3D" id="1.10.630.10">
    <property type="entry name" value="Cytochrome P450"/>
    <property type="match status" value="1"/>
</dbReference>
<keyword evidence="3 8" id="KW-0349">Heme</keyword>
<dbReference type="EMBL" id="JAKLMC020000001">
    <property type="protein sequence ID" value="KAK5958882.1"/>
    <property type="molecule type" value="Genomic_DNA"/>
</dbReference>
<keyword evidence="7 9" id="KW-0503">Monooxygenase</keyword>
<keyword evidence="12" id="KW-1185">Reference proteome</keyword>
<gene>
    <name evidence="11" type="ORF">OHC33_000726</name>
</gene>
<evidence type="ECO:0000256" key="8">
    <source>
        <dbReference type="PIRSR" id="PIRSR602401-1"/>
    </source>
</evidence>
<name>A0AAN8IT67_9EURO</name>
<dbReference type="PANTHER" id="PTHR24305:SF157">
    <property type="entry name" value="N-ACETYLTRYPTOPHAN 6-HYDROXYLASE IVOC-RELATED"/>
    <property type="match status" value="1"/>
</dbReference>
<feature type="transmembrane region" description="Helical" evidence="10">
    <location>
        <begin position="6"/>
        <end position="26"/>
    </location>
</feature>
<evidence type="ECO:0000256" key="7">
    <source>
        <dbReference type="ARBA" id="ARBA00023033"/>
    </source>
</evidence>
<evidence type="ECO:0008006" key="13">
    <source>
        <dbReference type="Google" id="ProtNLM"/>
    </source>
</evidence>
<dbReference type="GO" id="GO:0016705">
    <property type="term" value="F:oxidoreductase activity, acting on paired donors, with incorporation or reduction of molecular oxygen"/>
    <property type="evidence" value="ECO:0007669"/>
    <property type="project" value="InterPro"/>
</dbReference>
<dbReference type="Proteomes" id="UP001316803">
    <property type="component" value="Unassembled WGS sequence"/>
</dbReference>
<feature type="binding site" description="axial binding residue" evidence="8">
    <location>
        <position position="448"/>
    </location>
    <ligand>
        <name>heme</name>
        <dbReference type="ChEBI" id="CHEBI:30413"/>
    </ligand>
    <ligandPart>
        <name>Fe</name>
        <dbReference type="ChEBI" id="CHEBI:18248"/>
    </ligandPart>
</feature>
<dbReference type="GO" id="GO:0004497">
    <property type="term" value="F:monooxygenase activity"/>
    <property type="evidence" value="ECO:0007669"/>
    <property type="project" value="UniProtKB-KW"/>
</dbReference>
<dbReference type="PROSITE" id="PS00086">
    <property type="entry name" value="CYTOCHROME_P450"/>
    <property type="match status" value="1"/>
</dbReference>
<evidence type="ECO:0000256" key="3">
    <source>
        <dbReference type="ARBA" id="ARBA00022617"/>
    </source>
</evidence>
<protein>
    <recommendedName>
        <fullName evidence="13">Cytochrome P450</fullName>
    </recommendedName>
</protein>
<evidence type="ECO:0000313" key="12">
    <source>
        <dbReference type="Proteomes" id="UP001316803"/>
    </source>
</evidence>
<evidence type="ECO:0000256" key="10">
    <source>
        <dbReference type="SAM" id="Phobius"/>
    </source>
</evidence>
<evidence type="ECO:0000256" key="5">
    <source>
        <dbReference type="ARBA" id="ARBA00023002"/>
    </source>
</evidence>
<dbReference type="PANTHER" id="PTHR24305">
    <property type="entry name" value="CYTOCHROME P450"/>
    <property type="match status" value="1"/>
</dbReference>
<evidence type="ECO:0000256" key="6">
    <source>
        <dbReference type="ARBA" id="ARBA00023004"/>
    </source>
</evidence>
<dbReference type="InterPro" id="IPR017972">
    <property type="entry name" value="Cyt_P450_CS"/>
</dbReference>
<dbReference type="CDD" id="cd11062">
    <property type="entry name" value="CYP58-like"/>
    <property type="match status" value="1"/>
</dbReference>
<accession>A0AAN8IT67</accession>
<dbReference type="InterPro" id="IPR002401">
    <property type="entry name" value="Cyt_P450_E_grp-I"/>
</dbReference>
<sequence>MALVSLLLIEQILLLAGLLIVVKYLYRVTLDPLARFPGPKLAALTSLYAMSYDLSGHDPLVKHLKTLHDKYGPIVRVRSNELHIFDWKAYYTVFKQGSDFDRLTEFYNSPQFDGSFLNIPNARVAKPHRDLFVQAFSKAAINNLEPLIHEKQVIFLAKLNEAATKDRSVGLDLAFNCLTGETVIHYCYQMSLGLLDEPNFRPRLVVDIHGFAPFVAFFWYFPVIGGMLNNLIFSLPDGIIDKFFPAAMSIKAVEDQCASLINSLSKAPPDSEEVQSSIFRQALNPNKEKGQYVALQKELTADAILMLLAGTDTTAHALTFGVWAMIKQPRMWTKLREEISTVLNDTQTLSSLKSLETLPYLRAVVKESLRVSLGTSARLARVVPSAGVTLCGRRIPANTHISFSHYVYNYDPSIFEDPHTFNPDRWLGPDVATLDSHMISFSRGSRSCIGVNLAYAELYTTFAHLVRRFDLVNDGTTDEDMDWIDTFVPSFKGRLRVKLLAVE</sequence>
<dbReference type="InterPro" id="IPR050121">
    <property type="entry name" value="Cytochrome_P450_monoxygenase"/>
</dbReference>
<dbReference type="PRINTS" id="PR00385">
    <property type="entry name" value="P450"/>
</dbReference>
<proteinExistence type="inferred from homology"/>
<dbReference type="AlphaFoldDB" id="A0AAN8IT67"/>
<keyword evidence="10" id="KW-1133">Transmembrane helix</keyword>
<evidence type="ECO:0000256" key="9">
    <source>
        <dbReference type="RuleBase" id="RU000461"/>
    </source>
</evidence>
<evidence type="ECO:0000256" key="1">
    <source>
        <dbReference type="ARBA" id="ARBA00001971"/>
    </source>
</evidence>
<evidence type="ECO:0000256" key="4">
    <source>
        <dbReference type="ARBA" id="ARBA00022723"/>
    </source>
</evidence>
<feature type="transmembrane region" description="Helical" evidence="10">
    <location>
        <begin position="303"/>
        <end position="326"/>
    </location>
</feature>
<keyword evidence="6 8" id="KW-0408">Iron</keyword>
<comment type="caution">
    <text evidence="11">The sequence shown here is derived from an EMBL/GenBank/DDBJ whole genome shotgun (WGS) entry which is preliminary data.</text>
</comment>
<dbReference type="GO" id="GO:0020037">
    <property type="term" value="F:heme binding"/>
    <property type="evidence" value="ECO:0007669"/>
    <property type="project" value="InterPro"/>
</dbReference>
<keyword evidence="10" id="KW-0812">Transmembrane</keyword>
<dbReference type="InterPro" id="IPR036396">
    <property type="entry name" value="Cyt_P450_sf"/>
</dbReference>
<comment type="cofactor">
    <cofactor evidence="1 8">
        <name>heme</name>
        <dbReference type="ChEBI" id="CHEBI:30413"/>
    </cofactor>
</comment>
<dbReference type="Pfam" id="PF00067">
    <property type="entry name" value="p450"/>
    <property type="match status" value="1"/>
</dbReference>
<dbReference type="GO" id="GO:0005506">
    <property type="term" value="F:iron ion binding"/>
    <property type="evidence" value="ECO:0007669"/>
    <property type="project" value="InterPro"/>
</dbReference>
<dbReference type="SUPFAM" id="SSF48264">
    <property type="entry name" value="Cytochrome P450"/>
    <property type="match status" value="1"/>
</dbReference>
<comment type="similarity">
    <text evidence="2 9">Belongs to the cytochrome P450 family.</text>
</comment>
<evidence type="ECO:0000256" key="2">
    <source>
        <dbReference type="ARBA" id="ARBA00010617"/>
    </source>
</evidence>
<keyword evidence="4 8" id="KW-0479">Metal-binding</keyword>